<comment type="caution">
    <text evidence="2">The sequence shown here is derived from an EMBL/GenBank/DDBJ whole genome shotgun (WGS) entry which is preliminary data.</text>
</comment>
<protein>
    <submittedName>
        <fullName evidence="2">Uncharacterized protein</fullName>
    </submittedName>
</protein>
<feature type="compositionally biased region" description="Basic and acidic residues" evidence="1">
    <location>
        <begin position="24"/>
        <end position="47"/>
    </location>
</feature>
<reference evidence="2 3" key="1">
    <citation type="submission" date="2020-06" db="EMBL/GenBank/DDBJ databases">
        <authorList>
            <person name="Kim S.-J."/>
            <person name="Park S.-J."/>
        </authorList>
    </citation>
    <scope>NUCLEOTIDE SEQUENCE [LARGE SCALE GENOMIC DNA]</scope>
    <source>
        <strain evidence="2 3">SW-151</strain>
    </source>
</reference>
<gene>
    <name evidence="2" type="ORF">HUO14_10905</name>
</gene>
<organism evidence="2 3">
    <name type="scientific">Parasphingorhabdus flavimaris</name>
    <dbReference type="NCBI Taxonomy" id="266812"/>
    <lineage>
        <taxon>Bacteria</taxon>
        <taxon>Pseudomonadati</taxon>
        <taxon>Pseudomonadota</taxon>
        <taxon>Alphaproteobacteria</taxon>
        <taxon>Sphingomonadales</taxon>
        <taxon>Sphingomonadaceae</taxon>
        <taxon>Parasphingorhabdus</taxon>
    </lineage>
</organism>
<feature type="region of interest" description="Disordered" evidence="1">
    <location>
        <begin position="15"/>
        <end position="113"/>
    </location>
</feature>
<feature type="compositionally biased region" description="Basic and acidic residues" evidence="1">
    <location>
        <begin position="62"/>
        <end position="92"/>
    </location>
</feature>
<feature type="compositionally biased region" description="Basic and acidic residues" evidence="1">
    <location>
        <begin position="100"/>
        <end position="113"/>
    </location>
</feature>
<sequence length="113" mass="12575">MTFQDEFVRRLRVVRGEAAGDGGEDARDKSVRLERSRETGGGKDVSRLRSTRTGGGGGELETQTRHSNEKNHPNPSFEKEGLKKEEQTRHPELVSGSRPSKSEVGGKWEEVLK</sequence>
<evidence type="ECO:0000256" key="1">
    <source>
        <dbReference type="SAM" id="MobiDB-lite"/>
    </source>
</evidence>
<accession>A0ABX2N3X6</accession>
<evidence type="ECO:0000313" key="3">
    <source>
        <dbReference type="Proteomes" id="UP000652427"/>
    </source>
</evidence>
<dbReference type="Proteomes" id="UP000652427">
    <property type="component" value="Unassembled WGS sequence"/>
</dbReference>
<keyword evidence="3" id="KW-1185">Reference proteome</keyword>
<evidence type="ECO:0000313" key="2">
    <source>
        <dbReference type="EMBL" id="NVD28411.1"/>
    </source>
</evidence>
<dbReference type="RefSeq" id="WP_176279863.1">
    <property type="nucleotide sequence ID" value="NZ_JABWMH010000003.1"/>
</dbReference>
<dbReference type="EMBL" id="JABWMH010000003">
    <property type="protein sequence ID" value="NVD28411.1"/>
    <property type="molecule type" value="Genomic_DNA"/>
</dbReference>
<name>A0ABX2N3X6_9SPHN</name>
<proteinExistence type="predicted"/>